<dbReference type="SUPFAM" id="SSF53335">
    <property type="entry name" value="S-adenosyl-L-methionine-dependent methyltransferases"/>
    <property type="match status" value="1"/>
</dbReference>
<dbReference type="InterPro" id="IPR029063">
    <property type="entry name" value="SAM-dependent_MTases_sf"/>
</dbReference>
<keyword evidence="1" id="KW-0808">Transferase</keyword>
<dbReference type="GO" id="GO:0032259">
    <property type="term" value="P:methylation"/>
    <property type="evidence" value="ECO:0007669"/>
    <property type="project" value="UniProtKB-KW"/>
</dbReference>
<dbReference type="EMBL" id="VIVK01000001">
    <property type="protein sequence ID" value="TWD84811.1"/>
    <property type="molecule type" value="Genomic_DNA"/>
</dbReference>
<dbReference type="GO" id="GO:0008168">
    <property type="term" value="F:methyltransferase activity"/>
    <property type="evidence" value="ECO:0007669"/>
    <property type="project" value="UniProtKB-KW"/>
</dbReference>
<dbReference type="AlphaFoldDB" id="A0A561C0W5"/>
<dbReference type="CDD" id="cd02440">
    <property type="entry name" value="AdoMet_MTases"/>
    <property type="match status" value="1"/>
</dbReference>
<protein>
    <submittedName>
        <fullName evidence="1">Magnesium-protoporphyrin O-methyltransferase</fullName>
    </submittedName>
</protein>
<accession>A0A561C0W5</accession>
<organism evidence="1 2">
    <name type="scientific">Kribbella amoyensis</name>
    <dbReference type="NCBI Taxonomy" id="996641"/>
    <lineage>
        <taxon>Bacteria</taxon>
        <taxon>Bacillati</taxon>
        <taxon>Actinomycetota</taxon>
        <taxon>Actinomycetes</taxon>
        <taxon>Propionibacteriales</taxon>
        <taxon>Kribbellaceae</taxon>
        <taxon>Kribbella</taxon>
    </lineage>
</organism>
<sequence>MDDCCDPRGYRATFGAGFARRVAGRYRKRGLTRTQRRLVSFLEQREVRGATVLEIGGGVGELQVELLRRGADRATNLELSTGYEDEAAELLEQSGLTGRVARRFVDIATVPDEVEPADIVVLHRVVCCYPDYQKLLTAAGGHARRLLVFSHPPRNPLITGGLWCDSLLRRLRGNSFRAFAHPPDAMIEVLRAQGLTVSYRHRGLAWTVVGLER</sequence>
<keyword evidence="1" id="KW-0489">Methyltransferase</keyword>
<evidence type="ECO:0000313" key="2">
    <source>
        <dbReference type="Proteomes" id="UP000318380"/>
    </source>
</evidence>
<dbReference type="Proteomes" id="UP000318380">
    <property type="component" value="Unassembled WGS sequence"/>
</dbReference>
<reference evidence="1 2" key="1">
    <citation type="submission" date="2019-06" db="EMBL/GenBank/DDBJ databases">
        <title>Sequencing the genomes of 1000 actinobacteria strains.</title>
        <authorList>
            <person name="Klenk H.-P."/>
        </authorList>
    </citation>
    <scope>NUCLEOTIDE SEQUENCE [LARGE SCALE GENOMIC DNA]</scope>
    <source>
        <strain evidence="1 2">DSM 24683</strain>
    </source>
</reference>
<dbReference type="RefSeq" id="WP_145812472.1">
    <property type="nucleotide sequence ID" value="NZ_VIVK01000001.1"/>
</dbReference>
<gene>
    <name evidence="1" type="ORF">FB561_6007</name>
</gene>
<name>A0A561C0W5_9ACTN</name>
<dbReference type="OrthoDB" id="1550779at2"/>
<comment type="caution">
    <text evidence="1">The sequence shown here is derived from an EMBL/GenBank/DDBJ whole genome shotgun (WGS) entry which is preliminary data.</text>
</comment>
<proteinExistence type="predicted"/>
<evidence type="ECO:0000313" key="1">
    <source>
        <dbReference type="EMBL" id="TWD84811.1"/>
    </source>
</evidence>
<dbReference type="Gene3D" id="3.40.50.150">
    <property type="entry name" value="Vaccinia Virus protein VP39"/>
    <property type="match status" value="1"/>
</dbReference>
<keyword evidence="2" id="KW-1185">Reference proteome</keyword>